<proteinExistence type="predicted"/>
<name>A0AAD6M5G1_9ROSI</name>
<gene>
    <name evidence="1" type="ORF">NC653_027340</name>
</gene>
<sequence length="128" mass="14042">MTTVSLKLSVKHDRKHDNPQMARSVAIKYRPTELHHSSNLHDLAAMDSGYTVLHFSFRLTIQKLSSYAHRQAGGESGSPIFHEVLVDGCVPDEATQGAVVGGFGLGIEESESVEHLVVNLEEDLTTRC</sequence>
<dbReference type="AlphaFoldDB" id="A0AAD6M5G1"/>
<dbReference type="Proteomes" id="UP001164929">
    <property type="component" value="Chromosome 11"/>
</dbReference>
<organism evidence="1 2">
    <name type="scientific">Populus alba x Populus x berolinensis</name>
    <dbReference type="NCBI Taxonomy" id="444605"/>
    <lineage>
        <taxon>Eukaryota</taxon>
        <taxon>Viridiplantae</taxon>
        <taxon>Streptophyta</taxon>
        <taxon>Embryophyta</taxon>
        <taxon>Tracheophyta</taxon>
        <taxon>Spermatophyta</taxon>
        <taxon>Magnoliopsida</taxon>
        <taxon>eudicotyledons</taxon>
        <taxon>Gunneridae</taxon>
        <taxon>Pentapetalae</taxon>
        <taxon>rosids</taxon>
        <taxon>fabids</taxon>
        <taxon>Malpighiales</taxon>
        <taxon>Salicaceae</taxon>
        <taxon>Saliceae</taxon>
        <taxon>Populus</taxon>
    </lineage>
</organism>
<evidence type="ECO:0000313" key="1">
    <source>
        <dbReference type="EMBL" id="KAJ6979156.1"/>
    </source>
</evidence>
<accession>A0AAD6M5G1</accession>
<evidence type="ECO:0000313" key="2">
    <source>
        <dbReference type="Proteomes" id="UP001164929"/>
    </source>
</evidence>
<keyword evidence="2" id="KW-1185">Reference proteome</keyword>
<protein>
    <submittedName>
        <fullName evidence="1">Uncharacterized protein</fullName>
    </submittedName>
</protein>
<dbReference type="EMBL" id="JAQIZT010000011">
    <property type="protein sequence ID" value="KAJ6979156.1"/>
    <property type="molecule type" value="Genomic_DNA"/>
</dbReference>
<reference evidence="1" key="1">
    <citation type="journal article" date="2023" name="Mol. Ecol. Resour.">
        <title>Chromosome-level genome assembly of a triploid poplar Populus alba 'Berolinensis'.</title>
        <authorList>
            <person name="Chen S."/>
            <person name="Yu Y."/>
            <person name="Wang X."/>
            <person name="Wang S."/>
            <person name="Zhang T."/>
            <person name="Zhou Y."/>
            <person name="He R."/>
            <person name="Meng N."/>
            <person name="Wang Y."/>
            <person name="Liu W."/>
            <person name="Liu Z."/>
            <person name="Liu J."/>
            <person name="Guo Q."/>
            <person name="Huang H."/>
            <person name="Sederoff R.R."/>
            <person name="Wang G."/>
            <person name="Qu G."/>
            <person name="Chen S."/>
        </authorList>
    </citation>
    <scope>NUCLEOTIDE SEQUENCE</scope>
    <source>
        <strain evidence="1">SC-2020</strain>
    </source>
</reference>
<comment type="caution">
    <text evidence="1">The sequence shown here is derived from an EMBL/GenBank/DDBJ whole genome shotgun (WGS) entry which is preliminary data.</text>
</comment>